<evidence type="ECO:0000256" key="1">
    <source>
        <dbReference type="SAM" id="Coils"/>
    </source>
</evidence>
<evidence type="ECO:0000313" key="3">
    <source>
        <dbReference type="EMBL" id="KAJ8940712.1"/>
    </source>
</evidence>
<dbReference type="Proteomes" id="UP001162162">
    <property type="component" value="Unassembled WGS sequence"/>
</dbReference>
<evidence type="ECO:0000313" key="4">
    <source>
        <dbReference type="Proteomes" id="UP001162162"/>
    </source>
</evidence>
<comment type="caution">
    <text evidence="3">The sequence shown here is derived from an EMBL/GenBank/DDBJ whole genome shotgun (WGS) entry which is preliminary data.</text>
</comment>
<feature type="region of interest" description="Disordered" evidence="2">
    <location>
        <begin position="1"/>
        <end position="57"/>
    </location>
</feature>
<sequence length="254" mass="27482">MMRGRSDAEFEDEAHHMPPLTPAPAPYDKPKDKDDAGATDLVKIAPKPPPPKANSNLQIPIQTGIRTANGITPPLPFPLLILKGLPNAAAPTAQSLQAIGATKKTASCAGAGTSQPDISSILKNLLEVQKENLEVEKQRLELEKQKMEFERLVGTQLLTLLPMFGGLLQRLAFPNLPSDNGNSSDADSPPKKNSRKRQSPDSGFDILKDSKILRNVLEQGIKKYMLGEHHANSNSDNEEDSGIHNDENSSASSK</sequence>
<feature type="region of interest" description="Disordered" evidence="2">
    <location>
        <begin position="175"/>
        <end position="207"/>
    </location>
</feature>
<keyword evidence="1" id="KW-0175">Coiled coil</keyword>
<organism evidence="3 4">
    <name type="scientific">Aromia moschata</name>
    <dbReference type="NCBI Taxonomy" id="1265417"/>
    <lineage>
        <taxon>Eukaryota</taxon>
        <taxon>Metazoa</taxon>
        <taxon>Ecdysozoa</taxon>
        <taxon>Arthropoda</taxon>
        <taxon>Hexapoda</taxon>
        <taxon>Insecta</taxon>
        <taxon>Pterygota</taxon>
        <taxon>Neoptera</taxon>
        <taxon>Endopterygota</taxon>
        <taxon>Coleoptera</taxon>
        <taxon>Polyphaga</taxon>
        <taxon>Cucujiformia</taxon>
        <taxon>Chrysomeloidea</taxon>
        <taxon>Cerambycidae</taxon>
        <taxon>Cerambycinae</taxon>
        <taxon>Callichromatini</taxon>
        <taxon>Aromia</taxon>
    </lineage>
</organism>
<accession>A0AAV8XQ71</accession>
<name>A0AAV8XQ71_9CUCU</name>
<reference evidence="3" key="1">
    <citation type="journal article" date="2023" name="Insect Mol. Biol.">
        <title>Genome sequencing provides insights into the evolution of gene families encoding plant cell wall-degrading enzymes in longhorned beetles.</title>
        <authorList>
            <person name="Shin N.R."/>
            <person name="Okamura Y."/>
            <person name="Kirsch R."/>
            <person name="Pauchet Y."/>
        </authorList>
    </citation>
    <scope>NUCLEOTIDE SEQUENCE</scope>
    <source>
        <strain evidence="3">AMC_N1</strain>
    </source>
</reference>
<feature type="coiled-coil region" evidence="1">
    <location>
        <begin position="123"/>
        <end position="152"/>
    </location>
</feature>
<feature type="compositionally biased region" description="Basic and acidic residues" evidence="2">
    <location>
        <begin position="1"/>
        <end position="16"/>
    </location>
</feature>
<proteinExistence type="predicted"/>
<dbReference type="AlphaFoldDB" id="A0AAV8XQ71"/>
<evidence type="ECO:0000256" key="2">
    <source>
        <dbReference type="SAM" id="MobiDB-lite"/>
    </source>
</evidence>
<gene>
    <name evidence="3" type="ORF">NQ318_009115</name>
</gene>
<feature type="compositionally biased region" description="Polar residues" evidence="2">
    <location>
        <begin position="177"/>
        <end position="186"/>
    </location>
</feature>
<feature type="region of interest" description="Disordered" evidence="2">
    <location>
        <begin position="227"/>
        <end position="254"/>
    </location>
</feature>
<protein>
    <submittedName>
        <fullName evidence="3">Uncharacterized protein</fullName>
    </submittedName>
</protein>
<dbReference type="EMBL" id="JAPWTK010000414">
    <property type="protein sequence ID" value="KAJ8940712.1"/>
    <property type="molecule type" value="Genomic_DNA"/>
</dbReference>
<keyword evidence="4" id="KW-1185">Reference proteome</keyword>